<dbReference type="Proteomes" id="UP001477672">
    <property type="component" value="Unassembled WGS sequence"/>
</dbReference>
<organism evidence="1 2">
    <name type="scientific">Ruthenibacterium intestinale</name>
    <dbReference type="NCBI Taxonomy" id="3133163"/>
    <lineage>
        <taxon>Bacteria</taxon>
        <taxon>Bacillati</taxon>
        <taxon>Bacillota</taxon>
        <taxon>Clostridia</taxon>
        <taxon>Eubacteriales</taxon>
        <taxon>Oscillospiraceae</taxon>
        <taxon>Ruthenibacterium</taxon>
    </lineage>
</organism>
<sequence>MKIYLLRHGQTLYNEQKRYQGQRDIPLSEKGRAALRQADFSPREVYVSPLSRAVETARILFPDARLIPVEALREMCFGIFEGRNYVEMEHDADYRAWVGEDCLGRCPGGENRAEFSARTCSAFAGLVDRALAQQREELVILAHGGTQMAVMERYARPRRDYYSWCAGNAAGFVLDTGRWHSEQVLDLVREVSYAKEE</sequence>
<accession>A0ABV1GDM7</accession>
<dbReference type="PANTHER" id="PTHR48100">
    <property type="entry name" value="BROAD-SPECIFICITY PHOSPHATASE YOR283W-RELATED"/>
    <property type="match status" value="1"/>
</dbReference>
<keyword evidence="1" id="KW-0378">Hydrolase</keyword>
<dbReference type="InterPro" id="IPR001345">
    <property type="entry name" value="PG/BPGM_mutase_AS"/>
</dbReference>
<dbReference type="EMBL" id="JBBMFA010000071">
    <property type="protein sequence ID" value="MEQ2519856.1"/>
    <property type="molecule type" value="Genomic_DNA"/>
</dbReference>
<dbReference type="CDD" id="cd07067">
    <property type="entry name" value="HP_PGM_like"/>
    <property type="match status" value="1"/>
</dbReference>
<evidence type="ECO:0000313" key="2">
    <source>
        <dbReference type="Proteomes" id="UP001477672"/>
    </source>
</evidence>
<proteinExistence type="predicted"/>
<comment type="caution">
    <text evidence="1">The sequence shown here is derived from an EMBL/GenBank/DDBJ whole genome shotgun (WGS) entry which is preliminary data.</text>
</comment>
<keyword evidence="2" id="KW-1185">Reference proteome</keyword>
<dbReference type="Pfam" id="PF00300">
    <property type="entry name" value="His_Phos_1"/>
    <property type="match status" value="1"/>
</dbReference>
<name>A0ABV1GDM7_9FIRM</name>
<evidence type="ECO:0000313" key="1">
    <source>
        <dbReference type="EMBL" id="MEQ2519856.1"/>
    </source>
</evidence>
<dbReference type="InterPro" id="IPR029033">
    <property type="entry name" value="His_PPase_superfam"/>
</dbReference>
<protein>
    <submittedName>
        <fullName evidence="1">Histidine phosphatase family protein</fullName>
        <ecNumber evidence="1">3.1.3.-</ecNumber>
    </submittedName>
</protein>
<dbReference type="PROSITE" id="PS00175">
    <property type="entry name" value="PG_MUTASE"/>
    <property type="match status" value="1"/>
</dbReference>
<dbReference type="InterPro" id="IPR050275">
    <property type="entry name" value="PGM_Phosphatase"/>
</dbReference>
<dbReference type="SUPFAM" id="SSF53254">
    <property type="entry name" value="Phosphoglycerate mutase-like"/>
    <property type="match status" value="1"/>
</dbReference>
<dbReference type="Gene3D" id="3.40.50.1240">
    <property type="entry name" value="Phosphoglycerate mutase-like"/>
    <property type="match status" value="1"/>
</dbReference>
<dbReference type="RefSeq" id="WP_349215289.1">
    <property type="nucleotide sequence ID" value="NZ_JBBMFA010000071.1"/>
</dbReference>
<dbReference type="GO" id="GO:0016787">
    <property type="term" value="F:hydrolase activity"/>
    <property type="evidence" value="ECO:0007669"/>
    <property type="project" value="UniProtKB-KW"/>
</dbReference>
<dbReference type="EC" id="3.1.3.-" evidence="1"/>
<dbReference type="SMART" id="SM00855">
    <property type="entry name" value="PGAM"/>
    <property type="match status" value="1"/>
</dbReference>
<gene>
    <name evidence="1" type="ORF">WMO24_05330</name>
</gene>
<reference evidence="1 2" key="1">
    <citation type="submission" date="2024-03" db="EMBL/GenBank/DDBJ databases">
        <title>Human intestinal bacterial collection.</title>
        <authorList>
            <person name="Pauvert C."/>
            <person name="Hitch T.C.A."/>
            <person name="Clavel T."/>
        </authorList>
    </citation>
    <scope>NUCLEOTIDE SEQUENCE [LARGE SCALE GENOMIC DNA]</scope>
    <source>
        <strain evidence="1 2">CLA-JM-H11</strain>
    </source>
</reference>
<dbReference type="InterPro" id="IPR013078">
    <property type="entry name" value="His_Pase_superF_clade-1"/>
</dbReference>